<proteinExistence type="predicted"/>
<comment type="caution">
    <text evidence="1">The sequence shown here is derived from an EMBL/GenBank/DDBJ whole genome shotgun (WGS) entry which is preliminary data.</text>
</comment>
<keyword evidence="2" id="KW-1185">Reference proteome</keyword>
<organism evidence="1 2">
    <name type="scientific">Streptomyces kasugaensis</name>
    <dbReference type="NCBI Taxonomy" id="1946"/>
    <lineage>
        <taxon>Bacteria</taxon>
        <taxon>Bacillati</taxon>
        <taxon>Actinomycetota</taxon>
        <taxon>Actinomycetes</taxon>
        <taxon>Kitasatosporales</taxon>
        <taxon>Streptomycetaceae</taxon>
        <taxon>Streptomyces</taxon>
    </lineage>
</organism>
<evidence type="ECO:0008006" key="3">
    <source>
        <dbReference type="Google" id="ProtNLM"/>
    </source>
</evidence>
<evidence type="ECO:0000313" key="2">
    <source>
        <dbReference type="Proteomes" id="UP000292452"/>
    </source>
</evidence>
<sequence length="62" mass="6559">MAGLCSRAEQVTNTELAALAAGVSPATIRQWGQRGKLTRYGSPGRAEFDIAELLAVTRRGKG</sequence>
<name>A0A4V2JI72_STRKA</name>
<dbReference type="Proteomes" id="UP000292452">
    <property type="component" value="Unassembled WGS sequence"/>
</dbReference>
<reference evidence="1 2" key="1">
    <citation type="submission" date="2019-02" db="EMBL/GenBank/DDBJ databases">
        <title>Draft Genome Sequence of Streptomyces sp. AM-2504, identified by 16S rRNA comparative analysis as a Streptomyces Kasugaensis strain.</title>
        <authorList>
            <person name="Napolioni V."/>
            <person name="Giuliodori A.M."/>
            <person name="Spurio R."/>
            <person name="Fabbretti A."/>
        </authorList>
    </citation>
    <scope>NUCLEOTIDE SEQUENCE [LARGE SCALE GENOMIC DNA]</scope>
    <source>
        <strain evidence="1 2">AM-2504</strain>
    </source>
</reference>
<gene>
    <name evidence="1" type="ORF">EYS09_22505</name>
</gene>
<accession>A0A4V2JI72</accession>
<protein>
    <recommendedName>
        <fullName evidence="3">MerR family transcriptional regulator</fullName>
    </recommendedName>
</protein>
<dbReference type="EMBL" id="SIXH01000221">
    <property type="protein sequence ID" value="TBO57481.1"/>
    <property type="molecule type" value="Genomic_DNA"/>
</dbReference>
<evidence type="ECO:0000313" key="1">
    <source>
        <dbReference type="EMBL" id="TBO57481.1"/>
    </source>
</evidence>
<dbReference type="AlphaFoldDB" id="A0A4V2JI72"/>